<proteinExistence type="predicted"/>
<comment type="caution">
    <text evidence="1">The sequence shown here is derived from an EMBL/GenBank/DDBJ whole genome shotgun (WGS) entry which is preliminary data.</text>
</comment>
<evidence type="ECO:0000313" key="2">
    <source>
        <dbReference type="Proteomes" id="UP001237642"/>
    </source>
</evidence>
<reference evidence="1" key="1">
    <citation type="submission" date="2023-02" db="EMBL/GenBank/DDBJ databases">
        <title>Genome of toxic invasive species Heracleum sosnowskyi carries increased number of genes despite the absence of recent whole-genome duplications.</title>
        <authorList>
            <person name="Schelkunov M."/>
            <person name="Shtratnikova V."/>
            <person name="Makarenko M."/>
            <person name="Klepikova A."/>
            <person name="Omelchenko D."/>
            <person name="Novikova G."/>
            <person name="Obukhova E."/>
            <person name="Bogdanov V."/>
            <person name="Penin A."/>
            <person name="Logacheva M."/>
        </authorList>
    </citation>
    <scope>NUCLEOTIDE SEQUENCE</scope>
    <source>
        <strain evidence="1">Hsosn_3</strain>
        <tissue evidence="1">Leaf</tissue>
    </source>
</reference>
<dbReference type="InterPro" id="IPR042120">
    <property type="entry name" value="MutL_C_dimsub"/>
</dbReference>
<accession>A0AAD8M2X9</accession>
<dbReference type="Gene3D" id="3.30.1370.100">
    <property type="entry name" value="MutL, C-terminal domain, regulatory subdomain"/>
    <property type="match status" value="1"/>
</dbReference>
<dbReference type="Proteomes" id="UP001237642">
    <property type="component" value="Unassembled WGS sequence"/>
</dbReference>
<dbReference type="Gene3D" id="3.30.1540.20">
    <property type="entry name" value="MutL, C-terminal domain, dimerisation subdomain"/>
    <property type="match status" value="1"/>
</dbReference>
<keyword evidence="2" id="KW-1185">Reference proteome</keyword>
<gene>
    <name evidence="1" type="ORF">POM88_050935</name>
</gene>
<sequence length="146" mass="16543">MSLELSPEEEVVVTMHMDTIRKNGFALEEDLHAPLGQRFRLIELFLLGKNITFGVVGADSILADSYRMDTADSVCPPRVREMLASRACRSSVMIGASLSRIEMQKIVKHLADLKSPWNCPHGRPTMRHLIDLTSLHRKWNSEDEDL</sequence>
<dbReference type="InterPro" id="IPR042121">
    <property type="entry name" value="MutL_C_regsub"/>
</dbReference>
<dbReference type="GO" id="GO:0006298">
    <property type="term" value="P:mismatch repair"/>
    <property type="evidence" value="ECO:0007669"/>
    <property type="project" value="InterPro"/>
</dbReference>
<protein>
    <submittedName>
        <fullName evidence="1">MutL C terminal dimerization domain-containing protein</fullName>
    </submittedName>
</protein>
<dbReference type="SUPFAM" id="SSF118116">
    <property type="entry name" value="DNA mismatch repair protein MutL"/>
    <property type="match status" value="1"/>
</dbReference>
<organism evidence="1 2">
    <name type="scientific">Heracleum sosnowskyi</name>
    <dbReference type="NCBI Taxonomy" id="360622"/>
    <lineage>
        <taxon>Eukaryota</taxon>
        <taxon>Viridiplantae</taxon>
        <taxon>Streptophyta</taxon>
        <taxon>Embryophyta</taxon>
        <taxon>Tracheophyta</taxon>
        <taxon>Spermatophyta</taxon>
        <taxon>Magnoliopsida</taxon>
        <taxon>eudicotyledons</taxon>
        <taxon>Gunneridae</taxon>
        <taxon>Pentapetalae</taxon>
        <taxon>asterids</taxon>
        <taxon>campanulids</taxon>
        <taxon>Apiales</taxon>
        <taxon>Apiaceae</taxon>
        <taxon>Apioideae</taxon>
        <taxon>apioid superclade</taxon>
        <taxon>Tordylieae</taxon>
        <taxon>Tordyliinae</taxon>
        <taxon>Heracleum</taxon>
    </lineage>
</organism>
<dbReference type="GO" id="GO:0016887">
    <property type="term" value="F:ATP hydrolysis activity"/>
    <property type="evidence" value="ECO:0007669"/>
    <property type="project" value="InterPro"/>
</dbReference>
<dbReference type="InterPro" id="IPR037198">
    <property type="entry name" value="MutL_C_sf"/>
</dbReference>
<name>A0AAD8M2X9_9APIA</name>
<evidence type="ECO:0000313" key="1">
    <source>
        <dbReference type="EMBL" id="KAK1357679.1"/>
    </source>
</evidence>
<reference evidence="1" key="2">
    <citation type="submission" date="2023-05" db="EMBL/GenBank/DDBJ databases">
        <authorList>
            <person name="Schelkunov M.I."/>
        </authorList>
    </citation>
    <scope>NUCLEOTIDE SEQUENCE</scope>
    <source>
        <strain evidence="1">Hsosn_3</strain>
        <tissue evidence="1">Leaf</tissue>
    </source>
</reference>
<dbReference type="PANTHER" id="PTHR10073">
    <property type="entry name" value="DNA MISMATCH REPAIR PROTEIN MLH, PMS, MUTL"/>
    <property type="match status" value="1"/>
</dbReference>
<dbReference type="AlphaFoldDB" id="A0AAD8M2X9"/>
<dbReference type="FunFam" id="3.30.1370.100:FF:000001">
    <property type="entry name" value="Mismatch repair endonuclease pms1, putative"/>
    <property type="match status" value="1"/>
</dbReference>
<dbReference type="PANTHER" id="PTHR10073:SF52">
    <property type="entry name" value="MISMATCH REPAIR ENDONUCLEASE PMS2"/>
    <property type="match status" value="1"/>
</dbReference>
<dbReference type="EMBL" id="JAUIZM010000011">
    <property type="protein sequence ID" value="KAK1357679.1"/>
    <property type="molecule type" value="Genomic_DNA"/>
</dbReference>
<dbReference type="InterPro" id="IPR038973">
    <property type="entry name" value="MutL/Mlh/Pms-like"/>
</dbReference>
<dbReference type="GO" id="GO:0032389">
    <property type="term" value="C:MutLalpha complex"/>
    <property type="evidence" value="ECO:0007669"/>
    <property type="project" value="TreeGrafter"/>
</dbReference>
<dbReference type="GO" id="GO:0140664">
    <property type="term" value="F:ATP-dependent DNA damage sensor activity"/>
    <property type="evidence" value="ECO:0007669"/>
    <property type="project" value="InterPro"/>
</dbReference>